<evidence type="ECO:0000259" key="1">
    <source>
        <dbReference type="Pfam" id="PF06527"/>
    </source>
</evidence>
<dbReference type="InterPro" id="IPR009492">
    <property type="entry name" value="TniQ"/>
</dbReference>
<dbReference type="Pfam" id="PF06527">
    <property type="entry name" value="TniQ"/>
    <property type="match status" value="1"/>
</dbReference>
<evidence type="ECO:0000313" key="3">
    <source>
        <dbReference type="Proteomes" id="UP000309676"/>
    </source>
</evidence>
<sequence>MIMEVLPKRPEIQRGESMSSYIYRLSELNHYPNISTISAIIRATTTQINNSELSTESITELGKLVMKKPEEFYNHISLKTSGRIPQYMSKTIIQRNKVKFCPVCIQEKYFHKIHWTLLPLNMCNIHDIMLIDSCASCNRDISAKAFHSGECPNCCNSFTKSTLVLPYNKMYLESQKELFKLIFEGGSTLPFKFSIDEYLKLAHCSLYLLEGLPDFLGCRQLISSFYNRDGKKQCSSGISNAFANVFWMYNNFPENYNMVLSKFFEIKSGQVMYMHKANYERMFENERFRPIRDTYCSFVIKKIDAGEIRRDFSIFKTSPELLEKRNFVRKEEARTITGVSNDKLLKIARSGSLKILVKEGGKGKYLINRNSLNKAITSEHALLTKREVGLLLGIHVTSVEALITSGMLTPICSNTRQYAVFDVLEVDNILKEFRGKVSNQNVVGTPFRQLIYGYNKFSLSIIKILEFTRRGLLNPFCMSGFGTLADNLYLESEVIECISLLRNDRQEKRGYYFAEVCTLLRIGEKGLHAVLKKHQINADLTIYFADGRKKRYFKCNTVDKIRYCIEKKKAN</sequence>
<name>A0A5R9G7G7_9BACL</name>
<dbReference type="EMBL" id="VCIW01000017">
    <property type="protein sequence ID" value="TLS50030.1"/>
    <property type="molecule type" value="Genomic_DNA"/>
</dbReference>
<keyword evidence="3" id="KW-1185">Reference proteome</keyword>
<proteinExistence type="predicted"/>
<dbReference type="OrthoDB" id="2533483at2"/>
<dbReference type="AlphaFoldDB" id="A0A5R9G7G7"/>
<gene>
    <name evidence="2" type="ORF">FE782_22090</name>
</gene>
<reference evidence="2 3" key="1">
    <citation type="submission" date="2019-05" db="EMBL/GenBank/DDBJ databases">
        <authorList>
            <person name="Narsing Rao M.P."/>
            <person name="Li W.J."/>
        </authorList>
    </citation>
    <scope>NUCLEOTIDE SEQUENCE [LARGE SCALE GENOMIC DNA]</scope>
    <source>
        <strain evidence="2 3">SYSU_K30003</strain>
    </source>
</reference>
<comment type="caution">
    <text evidence="2">The sequence shown here is derived from an EMBL/GenBank/DDBJ whole genome shotgun (WGS) entry which is preliminary data.</text>
</comment>
<feature type="domain" description="TniQ" evidence="1">
    <location>
        <begin position="9"/>
        <end position="130"/>
    </location>
</feature>
<dbReference type="Proteomes" id="UP000309676">
    <property type="component" value="Unassembled WGS sequence"/>
</dbReference>
<organism evidence="2 3">
    <name type="scientific">Paenibacillus antri</name>
    <dbReference type="NCBI Taxonomy" id="2582848"/>
    <lineage>
        <taxon>Bacteria</taxon>
        <taxon>Bacillati</taxon>
        <taxon>Bacillota</taxon>
        <taxon>Bacilli</taxon>
        <taxon>Bacillales</taxon>
        <taxon>Paenibacillaceae</taxon>
        <taxon>Paenibacillus</taxon>
    </lineage>
</organism>
<accession>A0A5R9G7G7</accession>
<protein>
    <recommendedName>
        <fullName evidence="1">TniQ domain-containing protein</fullName>
    </recommendedName>
</protein>
<evidence type="ECO:0000313" key="2">
    <source>
        <dbReference type="EMBL" id="TLS50030.1"/>
    </source>
</evidence>